<accession>A0A9N9WU30</accession>
<evidence type="ECO:0000313" key="10">
    <source>
        <dbReference type="EMBL" id="CAG9809243.1"/>
    </source>
</evidence>
<keyword evidence="5" id="KW-0325">Glycoprotein</keyword>
<evidence type="ECO:0000313" key="11">
    <source>
        <dbReference type="Proteomes" id="UP001153620"/>
    </source>
</evidence>
<keyword evidence="4" id="KW-0378">Hydrolase</keyword>
<dbReference type="GO" id="GO:0008422">
    <property type="term" value="F:beta-glucosidase activity"/>
    <property type="evidence" value="ECO:0007669"/>
    <property type="project" value="TreeGrafter"/>
</dbReference>
<dbReference type="PANTHER" id="PTHR10353:SF36">
    <property type="entry name" value="LP05116P"/>
    <property type="match status" value="1"/>
</dbReference>
<evidence type="ECO:0000256" key="5">
    <source>
        <dbReference type="ARBA" id="ARBA00023180"/>
    </source>
</evidence>
<dbReference type="AlphaFoldDB" id="A0A9N9WU30"/>
<name>A0A9N9WU30_9DIPT</name>
<dbReference type="OrthoDB" id="65569at2759"/>
<evidence type="ECO:0000256" key="7">
    <source>
        <dbReference type="RuleBase" id="RU003690"/>
    </source>
</evidence>
<evidence type="ECO:0000256" key="2">
    <source>
        <dbReference type="ARBA" id="ARBA00011738"/>
    </source>
</evidence>
<gene>
    <name evidence="10" type="ORF">CHIRRI_LOCUS12071</name>
</gene>
<dbReference type="SUPFAM" id="SSF51445">
    <property type="entry name" value="(Trans)glycosidases"/>
    <property type="match status" value="1"/>
</dbReference>
<dbReference type="FunFam" id="3.20.20.80:FF:000013">
    <property type="entry name" value="lactase-phlorizin hydrolase"/>
    <property type="match status" value="1"/>
</dbReference>
<comment type="subunit">
    <text evidence="2">Homodimer.</text>
</comment>
<dbReference type="PANTHER" id="PTHR10353">
    <property type="entry name" value="GLYCOSYL HYDROLASE"/>
    <property type="match status" value="1"/>
</dbReference>
<evidence type="ECO:0008006" key="12">
    <source>
        <dbReference type="Google" id="ProtNLM"/>
    </source>
</evidence>
<comment type="similarity">
    <text evidence="1 7">Belongs to the glycosyl hydrolase 1 family.</text>
</comment>
<dbReference type="EMBL" id="OU895879">
    <property type="protein sequence ID" value="CAG9809243.1"/>
    <property type="molecule type" value="Genomic_DNA"/>
</dbReference>
<keyword evidence="6" id="KW-0326">Glycosidase</keyword>
<dbReference type="InterPro" id="IPR033132">
    <property type="entry name" value="GH_1_N_CS"/>
</dbReference>
<dbReference type="GO" id="GO:0005975">
    <property type="term" value="P:carbohydrate metabolic process"/>
    <property type="evidence" value="ECO:0007669"/>
    <property type="project" value="InterPro"/>
</dbReference>
<feature type="signal peptide" evidence="9">
    <location>
        <begin position="1"/>
        <end position="23"/>
    </location>
</feature>
<dbReference type="Proteomes" id="UP001153620">
    <property type="component" value="Chromosome 3"/>
</dbReference>
<protein>
    <recommendedName>
        <fullName evidence="12">Beta-glucosidase</fullName>
    </recommendedName>
</protein>
<feature type="region of interest" description="Disordered" evidence="8">
    <location>
        <begin position="38"/>
        <end position="58"/>
    </location>
</feature>
<feature type="chain" id="PRO_5040308302" description="Beta-glucosidase" evidence="9">
    <location>
        <begin position="24"/>
        <end position="518"/>
    </location>
</feature>
<reference evidence="10" key="2">
    <citation type="submission" date="2022-10" db="EMBL/GenBank/DDBJ databases">
        <authorList>
            <consortium name="ENA_rothamsted_submissions"/>
            <consortium name="culmorum"/>
            <person name="King R."/>
        </authorList>
    </citation>
    <scope>NUCLEOTIDE SEQUENCE</scope>
</reference>
<dbReference type="InterPro" id="IPR001360">
    <property type="entry name" value="Glyco_hydro_1"/>
</dbReference>
<keyword evidence="11" id="KW-1185">Reference proteome</keyword>
<reference evidence="10" key="1">
    <citation type="submission" date="2022-01" db="EMBL/GenBank/DDBJ databases">
        <authorList>
            <person name="King R."/>
        </authorList>
    </citation>
    <scope>NUCLEOTIDE SEQUENCE</scope>
</reference>
<sequence>MNTATKAFFGLLSLVSIAALVVGIIAIVQVNQKSDETTQAPIETTTGSGSTTTELPPASEKDFADDFDFGAATSAYQIEGAWNVDGKGRNIWDIAVHDHPEIIRGNATGDSAADSYYHYKEDVKALKASGFKFYRFSISWSRILPEGMQPNELGIQYYNNLINELIANGIKPMITMYHWDLPEYVQQVGGWTNSLVVDYFEQYSNLIFERFGDRVKTFITFNEPYIFCEHGYGSGHEPPLVKSPGLGVYMCGHNVLLSHARTYHNYQLKFRASQLGQVGICLNSEFFFPQDNSAAAINLANQAMNHMFGWFAHPIFSQEGNYPQIMIDNIKRNSGDRPWSRLPEFTAAEIAMIKGSSDFLAINYYSSRYVRPKVNYPEEYGWEADAGIDKYIDARWERAESSWLYVVPEGLYGLLKWIKDNYNNPTVIIAENGYSDTGEIEDDGRISYIRKHLQAVKDAMDEGCNVAAYTVWSLLDNFEWLQGFHERFGIYYVDFFTKRRIPKKSSKYFKELITSRKI</sequence>
<evidence type="ECO:0000256" key="1">
    <source>
        <dbReference type="ARBA" id="ARBA00010838"/>
    </source>
</evidence>
<proteinExistence type="inferred from homology"/>
<dbReference type="InterPro" id="IPR017853">
    <property type="entry name" value="GH"/>
</dbReference>
<evidence type="ECO:0000256" key="3">
    <source>
        <dbReference type="ARBA" id="ARBA00022729"/>
    </source>
</evidence>
<dbReference type="Pfam" id="PF00232">
    <property type="entry name" value="Glyco_hydro_1"/>
    <property type="match status" value="1"/>
</dbReference>
<dbReference type="PROSITE" id="PS00653">
    <property type="entry name" value="GLYCOSYL_HYDROL_F1_2"/>
    <property type="match status" value="1"/>
</dbReference>
<dbReference type="PRINTS" id="PR00131">
    <property type="entry name" value="GLHYDRLASE1"/>
</dbReference>
<evidence type="ECO:0000256" key="9">
    <source>
        <dbReference type="SAM" id="SignalP"/>
    </source>
</evidence>
<feature type="compositionally biased region" description="Low complexity" evidence="8">
    <location>
        <begin position="43"/>
        <end position="54"/>
    </location>
</feature>
<keyword evidence="3 9" id="KW-0732">Signal</keyword>
<evidence type="ECO:0000256" key="8">
    <source>
        <dbReference type="SAM" id="MobiDB-lite"/>
    </source>
</evidence>
<organism evidence="10 11">
    <name type="scientific">Chironomus riparius</name>
    <dbReference type="NCBI Taxonomy" id="315576"/>
    <lineage>
        <taxon>Eukaryota</taxon>
        <taxon>Metazoa</taxon>
        <taxon>Ecdysozoa</taxon>
        <taxon>Arthropoda</taxon>
        <taxon>Hexapoda</taxon>
        <taxon>Insecta</taxon>
        <taxon>Pterygota</taxon>
        <taxon>Neoptera</taxon>
        <taxon>Endopterygota</taxon>
        <taxon>Diptera</taxon>
        <taxon>Nematocera</taxon>
        <taxon>Chironomoidea</taxon>
        <taxon>Chironomidae</taxon>
        <taxon>Chironominae</taxon>
        <taxon>Chironomus</taxon>
    </lineage>
</organism>
<evidence type="ECO:0000256" key="6">
    <source>
        <dbReference type="ARBA" id="ARBA00023295"/>
    </source>
</evidence>
<dbReference type="Gene3D" id="3.20.20.80">
    <property type="entry name" value="Glycosidases"/>
    <property type="match status" value="1"/>
</dbReference>
<evidence type="ECO:0000256" key="4">
    <source>
        <dbReference type="ARBA" id="ARBA00022801"/>
    </source>
</evidence>